<evidence type="ECO:0000256" key="1">
    <source>
        <dbReference type="ARBA" id="ARBA00001946"/>
    </source>
</evidence>
<dbReference type="GO" id="GO:0016787">
    <property type="term" value="F:hydrolase activity"/>
    <property type="evidence" value="ECO:0007669"/>
    <property type="project" value="UniProtKB-KW"/>
</dbReference>
<dbReference type="GO" id="GO:0004540">
    <property type="term" value="F:RNA nuclease activity"/>
    <property type="evidence" value="ECO:0007669"/>
    <property type="project" value="InterPro"/>
</dbReference>
<dbReference type="PANTHER" id="PTHR33653">
    <property type="entry name" value="RIBONUCLEASE VAPC2"/>
    <property type="match status" value="1"/>
</dbReference>
<dbReference type="Pfam" id="PF01850">
    <property type="entry name" value="PIN"/>
    <property type="match status" value="1"/>
</dbReference>
<keyword evidence="11" id="KW-1185">Reference proteome</keyword>
<comment type="function">
    <text evidence="8">Toxic component of a toxin-antitoxin (TA) system. An RNase.</text>
</comment>
<evidence type="ECO:0000256" key="5">
    <source>
        <dbReference type="ARBA" id="ARBA00022801"/>
    </source>
</evidence>
<keyword evidence="8" id="KW-0800">Toxin</keyword>
<dbReference type="STRING" id="1267564.SAMN05192561_101672"/>
<comment type="cofactor">
    <cofactor evidence="1 8">
        <name>Mg(2+)</name>
        <dbReference type="ChEBI" id="CHEBI:18420"/>
    </cofactor>
</comment>
<feature type="domain" description="PIN" evidence="9">
    <location>
        <begin position="6"/>
        <end position="120"/>
    </location>
</feature>
<keyword evidence="10" id="KW-0255">Endonuclease</keyword>
<feature type="binding site" evidence="8">
    <location>
        <position position="95"/>
    </location>
    <ligand>
        <name>Mg(2+)</name>
        <dbReference type="ChEBI" id="CHEBI:18420"/>
    </ligand>
</feature>
<accession>A0A1H6HZV2</accession>
<dbReference type="Gene3D" id="3.40.50.1010">
    <property type="entry name" value="5'-nuclease"/>
    <property type="match status" value="1"/>
</dbReference>
<keyword evidence="5 8" id="KW-0378">Hydrolase</keyword>
<dbReference type="InterPro" id="IPR029060">
    <property type="entry name" value="PIN-like_dom_sf"/>
</dbReference>
<evidence type="ECO:0000259" key="9">
    <source>
        <dbReference type="Pfam" id="PF01850"/>
    </source>
</evidence>
<comment type="caution">
    <text evidence="8">Lacks conserved residue(s) required for the propagation of feature annotation.</text>
</comment>
<comment type="similarity">
    <text evidence="7 8">Belongs to the PINc/VapC protein family.</text>
</comment>
<dbReference type="InterPro" id="IPR002716">
    <property type="entry name" value="PIN_dom"/>
</dbReference>
<dbReference type="OrthoDB" id="147588at2157"/>
<dbReference type="InterPro" id="IPR050556">
    <property type="entry name" value="Type_II_TA_system_RNase"/>
</dbReference>
<gene>
    <name evidence="8" type="primary">vapC</name>
    <name evidence="10" type="ORF">SAMN05192561_101672</name>
</gene>
<evidence type="ECO:0000256" key="3">
    <source>
        <dbReference type="ARBA" id="ARBA00022722"/>
    </source>
</evidence>
<sequence length="128" mass="13646">MHCLGANALIDYLEGEPKIATFLEETDRRPLFASTIALHEVFVGAARLRGRSGVADARSDLDWVEPLELSPGGAAEAAVIDAELRDAGTPIGAMDTIIAGTVRDAGATLVTADGHFDAVRDLDVRRYR</sequence>
<evidence type="ECO:0000256" key="7">
    <source>
        <dbReference type="ARBA" id="ARBA00038093"/>
    </source>
</evidence>
<dbReference type="EC" id="3.1.-.-" evidence="8"/>
<evidence type="ECO:0000256" key="4">
    <source>
        <dbReference type="ARBA" id="ARBA00022723"/>
    </source>
</evidence>
<dbReference type="Proteomes" id="UP000199215">
    <property type="component" value="Unassembled WGS sequence"/>
</dbReference>
<evidence type="ECO:0000313" key="11">
    <source>
        <dbReference type="Proteomes" id="UP000199215"/>
    </source>
</evidence>
<name>A0A1H6HZV2_9EURY</name>
<dbReference type="GO" id="GO:0000287">
    <property type="term" value="F:magnesium ion binding"/>
    <property type="evidence" value="ECO:0007669"/>
    <property type="project" value="UniProtKB-UniRule"/>
</dbReference>
<dbReference type="HAMAP" id="MF_00265">
    <property type="entry name" value="VapC_Nob1"/>
    <property type="match status" value="1"/>
</dbReference>
<proteinExistence type="inferred from homology"/>
<dbReference type="RefSeq" id="WP_092814221.1">
    <property type="nucleotide sequence ID" value="NZ_FNWU01000001.1"/>
</dbReference>
<dbReference type="SUPFAM" id="SSF88723">
    <property type="entry name" value="PIN domain-like"/>
    <property type="match status" value="1"/>
</dbReference>
<dbReference type="InterPro" id="IPR022907">
    <property type="entry name" value="VapC_family"/>
</dbReference>
<evidence type="ECO:0000256" key="2">
    <source>
        <dbReference type="ARBA" id="ARBA00022649"/>
    </source>
</evidence>
<dbReference type="AlphaFoldDB" id="A0A1H6HZV2"/>
<evidence type="ECO:0000256" key="8">
    <source>
        <dbReference type="HAMAP-Rule" id="MF_00265"/>
    </source>
</evidence>
<evidence type="ECO:0000313" key="10">
    <source>
        <dbReference type="EMBL" id="SEH40672.1"/>
    </source>
</evidence>
<keyword evidence="3 8" id="KW-0540">Nuclease</keyword>
<keyword evidence="2 8" id="KW-1277">Toxin-antitoxin system</keyword>
<protein>
    <recommendedName>
        <fullName evidence="8">Ribonuclease VapC</fullName>
        <shortName evidence="8">RNase VapC</shortName>
        <ecNumber evidence="8">3.1.-.-</ecNumber>
    </recommendedName>
    <alternativeName>
        <fullName evidence="8">Putative toxin VapC</fullName>
    </alternativeName>
</protein>
<organism evidence="10 11">
    <name type="scientific">Halopenitus malekzadehii</name>
    <dbReference type="NCBI Taxonomy" id="1267564"/>
    <lineage>
        <taxon>Archaea</taxon>
        <taxon>Methanobacteriati</taxon>
        <taxon>Methanobacteriota</taxon>
        <taxon>Stenosarchaea group</taxon>
        <taxon>Halobacteria</taxon>
        <taxon>Halobacteriales</taxon>
        <taxon>Haloferacaceae</taxon>
        <taxon>Halopenitus</taxon>
    </lineage>
</organism>
<dbReference type="PANTHER" id="PTHR33653:SF1">
    <property type="entry name" value="RIBONUCLEASE VAPC2"/>
    <property type="match status" value="1"/>
</dbReference>
<keyword evidence="4 8" id="KW-0479">Metal-binding</keyword>
<dbReference type="GO" id="GO:0090729">
    <property type="term" value="F:toxin activity"/>
    <property type="evidence" value="ECO:0007669"/>
    <property type="project" value="UniProtKB-KW"/>
</dbReference>
<evidence type="ECO:0000256" key="6">
    <source>
        <dbReference type="ARBA" id="ARBA00022842"/>
    </source>
</evidence>
<dbReference type="GO" id="GO:0004519">
    <property type="term" value="F:endonuclease activity"/>
    <property type="evidence" value="ECO:0007669"/>
    <property type="project" value="UniProtKB-KW"/>
</dbReference>
<dbReference type="EMBL" id="FNWU01000001">
    <property type="protein sequence ID" value="SEH40672.1"/>
    <property type="molecule type" value="Genomic_DNA"/>
</dbReference>
<keyword evidence="6 8" id="KW-0460">Magnesium</keyword>
<reference evidence="10 11" key="1">
    <citation type="submission" date="2016-10" db="EMBL/GenBank/DDBJ databases">
        <authorList>
            <person name="de Groot N.N."/>
        </authorList>
    </citation>
    <scope>NUCLEOTIDE SEQUENCE [LARGE SCALE GENOMIC DNA]</scope>
    <source>
        <strain evidence="10 11">IBRC-M10418</strain>
    </source>
</reference>